<protein>
    <submittedName>
        <fullName evidence="2">Catechol 2,3-dioxygenase</fullName>
    </submittedName>
</protein>
<dbReference type="EMBL" id="JAMTCO010000002">
    <property type="protein sequence ID" value="MCP2268503.1"/>
    <property type="molecule type" value="Genomic_DNA"/>
</dbReference>
<dbReference type="SUPFAM" id="SSF54593">
    <property type="entry name" value="Glyoxalase/Bleomycin resistance protein/Dihydroxybiphenyl dioxygenase"/>
    <property type="match status" value="1"/>
</dbReference>
<comment type="caution">
    <text evidence="2">The sequence shown here is derived from an EMBL/GenBank/DDBJ whole genome shotgun (WGS) entry which is preliminary data.</text>
</comment>
<reference evidence="2 3" key="1">
    <citation type="submission" date="2022-06" db="EMBL/GenBank/DDBJ databases">
        <title>Genomic Encyclopedia of Archaeal and Bacterial Type Strains, Phase II (KMG-II): from individual species to whole genera.</title>
        <authorList>
            <person name="Goeker M."/>
        </authorList>
    </citation>
    <scope>NUCLEOTIDE SEQUENCE [LARGE SCALE GENOMIC DNA]</scope>
    <source>
        <strain evidence="2 3">DSM 44255</strain>
    </source>
</reference>
<dbReference type="Gene3D" id="3.10.180.10">
    <property type="entry name" value="2,3-Dihydroxybiphenyl 1,2-Dioxygenase, domain 1"/>
    <property type="match status" value="1"/>
</dbReference>
<sequence length="167" mass="18334">MSLPETRVAELAAERDRLRAELLRERAQRPASSARGIHHTALISGDVRRTVEFYQDVLGFPLTEVFENRDYPGSTHFFFDVGNGNAVAFFDLPGLDLGPYAEVLGGLHHLAISMAPDQWRAARSRLDAAGVSYVEESGTSVYLTDPDGARVELIADPLGEMYGEVVV</sequence>
<dbReference type="Proteomes" id="UP001205185">
    <property type="component" value="Unassembled WGS sequence"/>
</dbReference>
<dbReference type="RefSeq" id="WP_253885388.1">
    <property type="nucleotide sequence ID" value="NZ_BAAAVB010000006.1"/>
</dbReference>
<dbReference type="InterPro" id="IPR029068">
    <property type="entry name" value="Glyas_Bleomycin-R_OHBP_Dase"/>
</dbReference>
<evidence type="ECO:0000259" key="1">
    <source>
        <dbReference type="PROSITE" id="PS51819"/>
    </source>
</evidence>
<dbReference type="InterPro" id="IPR037523">
    <property type="entry name" value="VOC_core"/>
</dbReference>
<dbReference type="InterPro" id="IPR004360">
    <property type="entry name" value="Glyas_Fos-R_dOase_dom"/>
</dbReference>
<name>A0ABT1I7D2_9PSEU</name>
<dbReference type="InterPro" id="IPR050383">
    <property type="entry name" value="GlyoxalaseI/FosfomycinResist"/>
</dbReference>
<gene>
    <name evidence="2" type="ORF">LV75_000989</name>
</gene>
<proteinExistence type="predicted"/>
<dbReference type="PANTHER" id="PTHR21366">
    <property type="entry name" value="GLYOXALASE FAMILY PROTEIN"/>
    <property type="match status" value="1"/>
</dbReference>
<accession>A0ABT1I7D2</accession>
<feature type="domain" description="VOC" evidence="1">
    <location>
        <begin position="36"/>
        <end position="167"/>
    </location>
</feature>
<organism evidence="2 3">
    <name type="scientific">Actinokineospora diospyrosa</name>
    <dbReference type="NCBI Taxonomy" id="103728"/>
    <lineage>
        <taxon>Bacteria</taxon>
        <taxon>Bacillati</taxon>
        <taxon>Actinomycetota</taxon>
        <taxon>Actinomycetes</taxon>
        <taxon>Pseudonocardiales</taxon>
        <taxon>Pseudonocardiaceae</taxon>
        <taxon>Actinokineospora</taxon>
    </lineage>
</organism>
<dbReference type="Pfam" id="PF00903">
    <property type="entry name" value="Glyoxalase"/>
    <property type="match status" value="1"/>
</dbReference>
<dbReference type="PANTHER" id="PTHR21366:SF31">
    <property type="entry name" value="METALLOTHIOL TRANSFERASE FOSB"/>
    <property type="match status" value="1"/>
</dbReference>
<keyword evidence="3" id="KW-1185">Reference proteome</keyword>
<evidence type="ECO:0000313" key="3">
    <source>
        <dbReference type="Proteomes" id="UP001205185"/>
    </source>
</evidence>
<evidence type="ECO:0000313" key="2">
    <source>
        <dbReference type="EMBL" id="MCP2268503.1"/>
    </source>
</evidence>
<dbReference type="PROSITE" id="PS51819">
    <property type="entry name" value="VOC"/>
    <property type="match status" value="1"/>
</dbReference>